<dbReference type="AlphaFoldDB" id="A0A4S2MF59"/>
<gene>
    <name evidence="2" type="ORF">CRM22_000409</name>
</gene>
<dbReference type="InterPro" id="IPR023796">
    <property type="entry name" value="Serpin_dom"/>
</dbReference>
<organism evidence="2 3">
    <name type="scientific">Opisthorchis felineus</name>
    <dbReference type="NCBI Taxonomy" id="147828"/>
    <lineage>
        <taxon>Eukaryota</taxon>
        <taxon>Metazoa</taxon>
        <taxon>Spiralia</taxon>
        <taxon>Lophotrochozoa</taxon>
        <taxon>Platyhelminthes</taxon>
        <taxon>Trematoda</taxon>
        <taxon>Digenea</taxon>
        <taxon>Opisthorchiida</taxon>
        <taxon>Opisthorchiata</taxon>
        <taxon>Opisthorchiidae</taxon>
        <taxon>Opisthorchis</taxon>
    </lineage>
</organism>
<protein>
    <recommendedName>
        <fullName evidence="1">Serpin domain-containing protein</fullName>
    </recommendedName>
</protein>
<feature type="domain" description="Serpin" evidence="1">
    <location>
        <begin position="14"/>
        <end position="76"/>
    </location>
</feature>
<proteinExistence type="predicted"/>
<dbReference type="InterPro" id="IPR036186">
    <property type="entry name" value="Serpin_sf"/>
</dbReference>
<sequence length="79" mass="8573">MAAYESLVLEINIVTDAFHKGVLELDKEGVTAAAATIFIVDSSYRLPKTIYVGHPFFCALVCDSTLPVFVGHVVAPKFD</sequence>
<comment type="caution">
    <text evidence="2">The sequence shown here is derived from an EMBL/GenBank/DDBJ whole genome shotgun (WGS) entry which is preliminary data.</text>
</comment>
<dbReference type="InterPro" id="IPR042178">
    <property type="entry name" value="Serpin_sf_1"/>
</dbReference>
<dbReference type="STRING" id="147828.A0A4S2MF59"/>
<dbReference type="EMBL" id="SJOL01000787">
    <property type="protein sequence ID" value="TGZ75371.1"/>
    <property type="molecule type" value="Genomic_DNA"/>
</dbReference>
<evidence type="ECO:0000313" key="2">
    <source>
        <dbReference type="EMBL" id="TGZ75371.1"/>
    </source>
</evidence>
<dbReference type="Gene3D" id="3.30.497.10">
    <property type="entry name" value="Antithrombin, subunit I, domain 2"/>
    <property type="match status" value="1"/>
</dbReference>
<evidence type="ECO:0000313" key="3">
    <source>
        <dbReference type="Proteomes" id="UP000308267"/>
    </source>
</evidence>
<dbReference type="OrthoDB" id="6280426at2759"/>
<keyword evidence="3" id="KW-1185">Reference proteome</keyword>
<dbReference type="Proteomes" id="UP000308267">
    <property type="component" value="Unassembled WGS sequence"/>
</dbReference>
<dbReference type="SUPFAM" id="SSF56574">
    <property type="entry name" value="Serpins"/>
    <property type="match status" value="1"/>
</dbReference>
<accession>A0A4S2MF59</accession>
<reference evidence="2 3" key="1">
    <citation type="journal article" date="2019" name="BMC Genomics">
        <title>New insights from Opisthorchis felineus genome: update on genomics of the epidemiologically important liver flukes.</title>
        <authorList>
            <person name="Ershov N.I."/>
            <person name="Mordvinov V.A."/>
            <person name="Prokhortchouk E.B."/>
            <person name="Pakharukova M.Y."/>
            <person name="Gunbin K.V."/>
            <person name="Ustyantsev K."/>
            <person name="Genaev M.A."/>
            <person name="Blinov A.G."/>
            <person name="Mazur A."/>
            <person name="Boulygina E."/>
            <person name="Tsygankova S."/>
            <person name="Khrameeva E."/>
            <person name="Chekanov N."/>
            <person name="Fan G."/>
            <person name="Xiao A."/>
            <person name="Zhang H."/>
            <person name="Xu X."/>
            <person name="Yang H."/>
            <person name="Solovyev V."/>
            <person name="Lee S.M."/>
            <person name="Liu X."/>
            <person name="Afonnikov D.A."/>
            <person name="Skryabin K.G."/>
        </authorList>
    </citation>
    <scope>NUCLEOTIDE SEQUENCE [LARGE SCALE GENOMIC DNA]</scope>
    <source>
        <strain evidence="2">AK-0245</strain>
        <tissue evidence="2">Whole organism</tissue>
    </source>
</reference>
<dbReference type="Pfam" id="PF00079">
    <property type="entry name" value="Serpin"/>
    <property type="match status" value="1"/>
</dbReference>
<evidence type="ECO:0000259" key="1">
    <source>
        <dbReference type="Pfam" id="PF00079"/>
    </source>
</evidence>
<name>A0A4S2MF59_OPIFE</name>